<gene>
    <name evidence="2" type="ORF">SCALIN_C05_0097</name>
</gene>
<dbReference type="SUPFAM" id="SSF56601">
    <property type="entry name" value="beta-lactamase/transpeptidase-like"/>
    <property type="match status" value="1"/>
</dbReference>
<dbReference type="RefSeq" id="WP_096893198.1">
    <property type="nucleotide sequence ID" value="NZ_BAOS01000005.1"/>
</dbReference>
<reference evidence="3" key="1">
    <citation type="journal article" date="2017" name="Environ. Microbiol. Rep.">
        <title>Genetic Diversity of Marine Anaerobic Ammonium-Oxidizing Bacteria as Revealed by Genomic and Proteomic Analyses of 'Candidatus Scalindua japonica'.</title>
        <authorList>
            <person name="Oshiki M."/>
            <person name="Mizuto K."/>
            <person name="Kimura Z."/>
            <person name="Kindaichi T."/>
            <person name="Satoh H."/>
            <person name="Okabe S."/>
        </authorList>
    </citation>
    <scope>NUCLEOTIDE SEQUENCE [LARGE SCALE GENOMIC DNA]</scope>
    <source>
        <strain evidence="3">husup-a2</strain>
    </source>
</reference>
<dbReference type="InterPro" id="IPR050491">
    <property type="entry name" value="AmpC-like"/>
</dbReference>
<dbReference type="InterPro" id="IPR012338">
    <property type="entry name" value="Beta-lactam/transpept-like"/>
</dbReference>
<dbReference type="PANTHER" id="PTHR46825">
    <property type="entry name" value="D-ALANYL-D-ALANINE-CARBOXYPEPTIDASE/ENDOPEPTIDASE AMPH"/>
    <property type="match status" value="1"/>
</dbReference>
<evidence type="ECO:0000313" key="3">
    <source>
        <dbReference type="Proteomes" id="UP000218542"/>
    </source>
</evidence>
<name>A0A286TVV2_9BACT</name>
<dbReference type="EMBL" id="BAOS01000005">
    <property type="protein sequence ID" value="GAX60012.1"/>
    <property type="molecule type" value="Genomic_DNA"/>
</dbReference>
<dbReference type="PANTHER" id="PTHR46825:SF9">
    <property type="entry name" value="BETA-LACTAMASE-RELATED DOMAIN-CONTAINING PROTEIN"/>
    <property type="match status" value="1"/>
</dbReference>
<feature type="domain" description="Beta-lactamase-related" evidence="1">
    <location>
        <begin position="46"/>
        <end position="382"/>
    </location>
</feature>
<evidence type="ECO:0000259" key="1">
    <source>
        <dbReference type="Pfam" id="PF00144"/>
    </source>
</evidence>
<dbReference type="Pfam" id="PF00144">
    <property type="entry name" value="Beta-lactamase"/>
    <property type="match status" value="1"/>
</dbReference>
<dbReference type="OrthoDB" id="284523at2"/>
<dbReference type="PROSITE" id="PS51257">
    <property type="entry name" value="PROKAR_LIPOPROTEIN"/>
    <property type="match status" value="1"/>
</dbReference>
<dbReference type="Proteomes" id="UP000218542">
    <property type="component" value="Unassembled WGS sequence"/>
</dbReference>
<protein>
    <submittedName>
        <fullName evidence="2">Penicillin binding protein/Beta-lactamase class C protein</fullName>
    </submittedName>
</protein>
<organism evidence="2 3">
    <name type="scientific">Candidatus Scalindua japonica</name>
    <dbReference type="NCBI Taxonomy" id="1284222"/>
    <lineage>
        <taxon>Bacteria</taxon>
        <taxon>Pseudomonadati</taxon>
        <taxon>Planctomycetota</taxon>
        <taxon>Candidatus Brocadiia</taxon>
        <taxon>Candidatus Brocadiales</taxon>
        <taxon>Candidatus Scalinduaceae</taxon>
        <taxon>Candidatus Scalindua</taxon>
    </lineage>
</organism>
<comment type="caution">
    <text evidence="2">The sequence shown here is derived from an EMBL/GenBank/DDBJ whole genome shotgun (WGS) entry which is preliminary data.</text>
</comment>
<accession>A0A286TVV2</accession>
<dbReference type="InterPro" id="IPR001466">
    <property type="entry name" value="Beta-lactam-related"/>
</dbReference>
<sequence length="402" mass="46371">MKIKSNVVVILFVLVILTGCATTGTHHTVKNSREAATDILNRYIGKKVPGVQYIVVDKNHTIFEYSGGLADIKNQRRMKFSTTMPAYSLTKLITAAAVLQLVERDMVSLDDKMNQYLSSRPYSNDITIRHLLSHTSGIPHPFPIRMDIEHIMMWVCPIDNSERIDEDSALVQVLQEHKKLLFKPGKKYGYSNIGYWLLGKIIESVTNQRYIDYIKENLFKPLKLEEQELGFDIYDRANHAKGYLAKYSLSNFFKRVLIDKIAWCDYEGKWLHLRGCYMNGPSVAGLIGNARGFSRFLQDQLKDNSHLFNHETKELYYTQQQNNSGKLLNTTLGWHIGKLEGVEYFYRRGNGVGFYNEMRIYPTRGIATIIMTNKRISNANRIMRKLDKIFLKSTPLTTNINF</sequence>
<proteinExistence type="predicted"/>
<dbReference type="Gene3D" id="3.40.710.10">
    <property type="entry name" value="DD-peptidase/beta-lactamase superfamily"/>
    <property type="match status" value="1"/>
</dbReference>
<evidence type="ECO:0000313" key="2">
    <source>
        <dbReference type="EMBL" id="GAX60012.1"/>
    </source>
</evidence>
<keyword evidence="3" id="KW-1185">Reference proteome</keyword>
<dbReference type="AlphaFoldDB" id="A0A286TVV2"/>